<dbReference type="RefSeq" id="WP_163315598.1">
    <property type="nucleotide sequence ID" value="NZ_JAAGAA010000004.1"/>
</dbReference>
<feature type="transmembrane region" description="Helical" evidence="2">
    <location>
        <begin position="159"/>
        <end position="183"/>
    </location>
</feature>
<accession>A0A6B2KQP5</accession>
<evidence type="ECO:0000256" key="2">
    <source>
        <dbReference type="SAM" id="Phobius"/>
    </source>
</evidence>
<feature type="transmembrane region" description="Helical" evidence="2">
    <location>
        <begin position="88"/>
        <end position="108"/>
    </location>
</feature>
<feature type="transmembrane region" description="Helical" evidence="2">
    <location>
        <begin position="12"/>
        <end position="36"/>
    </location>
</feature>
<keyword evidence="2" id="KW-0812">Transmembrane</keyword>
<proteinExistence type="predicted"/>
<feature type="region of interest" description="Disordered" evidence="1">
    <location>
        <begin position="239"/>
        <end position="259"/>
    </location>
</feature>
<comment type="caution">
    <text evidence="3">The sequence shown here is derived from an EMBL/GenBank/DDBJ whole genome shotgun (WGS) entry which is preliminary data.</text>
</comment>
<keyword evidence="2" id="KW-1133">Transmembrane helix</keyword>
<feature type="transmembrane region" description="Helical" evidence="2">
    <location>
        <begin position="56"/>
        <end position="76"/>
    </location>
</feature>
<sequence>MSAKVIRFDVNRIVRVLCTAVVVLLVLSVLFEWLKLQRGAERVFGIRNFFAVDEEFNLPSVFSFLDMLFAALLLFLQARLEQGVKLKRYWTGLGCVFVYLAFDELLSIHERLGPIMRAEFGATHGAFYFAWVLAALPLLAVFGLVYLRFLLWLPRRLALGLVLAGTVYLGGALGVEMIGGWYSEQYGEQNLGYKLITTLEESCEMFGVLLLVRLMLHQLAPRGAVSVDFNVAAQPALQTGTDGVSSGSAAGSGLWQKRR</sequence>
<dbReference type="Proteomes" id="UP000482578">
    <property type="component" value="Unassembled WGS sequence"/>
</dbReference>
<protein>
    <submittedName>
        <fullName evidence="3">Uncharacterized protein</fullName>
    </submittedName>
</protein>
<dbReference type="EMBL" id="JAAGAA010000004">
    <property type="protein sequence ID" value="NDV12371.1"/>
    <property type="molecule type" value="Genomic_DNA"/>
</dbReference>
<keyword evidence="4" id="KW-1185">Reference proteome</keyword>
<name>A0A6B2KQP5_9NEIS</name>
<organism evidence="3 4">
    <name type="scientific">Crenobacter caeni</name>
    <dbReference type="NCBI Taxonomy" id="2705474"/>
    <lineage>
        <taxon>Bacteria</taxon>
        <taxon>Pseudomonadati</taxon>
        <taxon>Pseudomonadota</taxon>
        <taxon>Betaproteobacteria</taxon>
        <taxon>Neisseriales</taxon>
        <taxon>Neisseriaceae</taxon>
        <taxon>Crenobacter</taxon>
    </lineage>
</organism>
<evidence type="ECO:0000313" key="3">
    <source>
        <dbReference type="EMBL" id="NDV12371.1"/>
    </source>
</evidence>
<feature type="compositionally biased region" description="Low complexity" evidence="1">
    <location>
        <begin position="243"/>
        <end position="253"/>
    </location>
</feature>
<gene>
    <name evidence="3" type="ORF">GZH52_06115</name>
</gene>
<dbReference type="AlphaFoldDB" id="A0A6B2KQP5"/>
<keyword evidence="2" id="KW-0472">Membrane</keyword>
<feature type="transmembrane region" description="Helical" evidence="2">
    <location>
        <begin position="128"/>
        <end position="147"/>
    </location>
</feature>
<evidence type="ECO:0000313" key="4">
    <source>
        <dbReference type="Proteomes" id="UP000482578"/>
    </source>
</evidence>
<evidence type="ECO:0000256" key="1">
    <source>
        <dbReference type="SAM" id="MobiDB-lite"/>
    </source>
</evidence>
<reference evidence="3 4" key="1">
    <citation type="submission" date="2020-02" db="EMBL/GenBank/DDBJ databases">
        <authorList>
            <person name="Yang Z."/>
        </authorList>
    </citation>
    <scope>NUCLEOTIDE SEQUENCE [LARGE SCALE GENOMIC DNA]</scope>
    <source>
        <strain evidence="3 4">HX-7-9</strain>
    </source>
</reference>